<name>B3JIA0_9BACT</name>
<accession>B3JIA0</accession>
<reference evidence="2 3" key="2">
    <citation type="submission" date="2008-04" db="EMBL/GenBank/DDBJ databases">
        <authorList>
            <person name="Fulton L."/>
            <person name="Clifton S."/>
            <person name="Fulton B."/>
            <person name="Xu J."/>
            <person name="Minx P."/>
            <person name="Pepin K.H."/>
            <person name="Johnson M."/>
            <person name="Thiruvilangam P."/>
            <person name="Bhonagiri V."/>
            <person name="Nash W.E."/>
            <person name="Mardis E.R."/>
            <person name="Wilson R.K."/>
        </authorList>
    </citation>
    <scope>NUCLEOTIDE SEQUENCE [LARGE SCALE GENOMIC DNA]</scope>
    <source>
        <strain evidence="2 3">DSM 17136</strain>
    </source>
</reference>
<dbReference type="Proteomes" id="UP000003146">
    <property type="component" value="Unassembled WGS sequence"/>
</dbReference>
<dbReference type="HOGENOM" id="CLU_2535550_0_0_10"/>
<feature type="compositionally biased region" description="Basic residues" evidence="1">
    <location>
        <begin position="53"/>
        <end position="63"/>
    </location>
</feature>
<evidence type="ECO:0000313" key="3">
    <source>
        <dbReference type="Proteomes" id="UP000003146"/>
    </source>
</evidence>
<dbReference type="EMBL" id="ABIY02000078">
    <property type="protein sequence ID" value="EDV01289.1"/>
    <property type="molecule type" value="Genomic_DNA"/>
</dbReference>
<reference evidence="2 3" key="1">
    <citation type="submission" date="2008-04" db="EMBL/GenBank/DDBJ databases">
        <title>Draft genome sequence of Bacteroides coprocola (DSM 17136).</title>
        <authorList>
            <person name="Sudarsanam P."/>
            <person name="Ley R."/>
            <person name="Guruge J."/>
            <person name="Turnbaugh P.J."/>
            <person name="Mahowald M."/>
            <person name="Liep D."/>
            <person name="Gordon J."/>
        </authorList>
    </citation>
    <scope>NUCLEOTIDE SEQUENCE [LARGE SCALE GENOMIC DNA]</scope>
    <source>
        <strain evidence="2 3">DSM 17136</strain>
    </source>
</reference>
<sequence>MDTKEFRSSPLCPEKNNAGRLRCPQHFLSSKTFLNPSFLIVVCRKKKAHKLRWGMKAQKKSRQKEKAIPERGFKKRSLNLAEA</sequence>
<evidence type="ECO:0000313" key="2">
    <source>
        <dbReference type="EMBL" id="EDV01289.1"/>
    </source>
</evidence>
<feature type="region of interest" description="Disordered" evidence="1">
    <location>
        <begin position="53"/>
        <end position="83"/>
    </location>
</feature>
<dbReference type="eggNOG" id="ENOG5030XJX">
    <property type="taxonomic scope" value="Bacteria"/>
</dbReference>
<dbReference type="AlphaFoldDB" id="B3JIA0"/>
<organism evidence="2 3">
    <name type="scientific">Phocaeicola coprocola DSM 17136</name>
    <dbReference type="NCBI Taxonomy" id="470145"/>
    <lineage>
        <taxon>Bacteria</taxon>
        <taxon>Pseudomonadati</taxon>
        <taxon>Bacteroidota</taxon>
        <taxon>Bacteroidia</taxon>
        <taxon>Bacteroidales</taxon>
        <taxon>Bacteroidaceae</taxon>
        <taxon>Phocaeicola</taxon>
    </lineage>
</organism>
<protein>
    <submittedName>
        <fullName evidence="2">Uncharacterized protein</fullName>
    </submittedName>
</protein>
<gene>
    <name evidence="2" type="ORF">BACCOP_01612</name>
</gene>
<dbReference type="STRING" id="470145.BACCOP_01612"/>
<comment type="caution">
    <text evidence="2">The sequence shown here is derived from an EMBL/GenBank/DDBJ whole genome shotgun (WGS) entry which is preliminary data.</text>
</comment>
<evidence type="ECO:0000256" key="1">
    <source>
        <dbReference type="SAM" id="MobiDB-lite"/>
    </source>
</evidence>
<proteinExistence type="predicted"/>